<feature type="transmembrane region" description="Helical" evidence="1">
    <location>
        <begin position="92"/>
        <end position="111"/>
    </location>
</feature>
<feature type="transmembrane region" description="Helical" evidence="1">
    <location>
        <begin position="217"/>
        <end position="239"/>
    </location>
</feature>
<evidence type="ECO:0000259" key="2">
    <source>
        <dbReference type="Pfam" id="PF00892"/>
    </source>
</evidence>
<feature type="domain" description="EamA" evidence="2">
    <location>
        <begin position="61"/>
        <end position="191"/>
    </location>
</feature>
<proteinExistence type="predicted"/>
<feature type="transmembrane region" description="Helical" evidence="1">
    <location>
        <begin position="343"/>
        <end position="362"/>
    </location>
</feature>
<feature type="transmembrane region" description="Helical" evidence="1">
    <location>
        <begin position="290"/>
        <end position="306"/>
    </location>
</feature>
<feature type="transmembrane region" description="Helical" evidence="1">
    <location>
        <begin position="318"/>
        <end position="337"/>
    </location>
</feature>
<dbReference type="Proteomes" id="UP000663828">
    <property type="component" value="Unassembled WGS sequence"/>
</dbReference>
<feature type="transmembrane region" description="Helical" evidence="1">
    <location>
        <begin position="62"/>
        <end position="80"/>
    </location>
</feature>
<sequence length="385" mass="43590">MNDYQQQHSLIVPSTPINDITDIKDRRSSSLAVVIEPIIVATEEIPDDSEVVNRPKSFPLSGILYGLLGSFLFVTATFTVKELGIDLLDALIIRFIIQLILLICFVISRRYSIWRGTLKEKCLQIVLCICNGLIFLAYFIGIRYLPFSDFTTLNFTRLLWTVTFGVLIYREKPTVMIILAVVFTLFGVTFVAQPTFLFKQKIIIENTSSTDPTSMNYRTLGISLALITGLFSAINLLIFKQLLTLQLKPSVLILQHSLVFLLCMMFNQAYKYFLLDDITFFTATIFQWKYWLAGLISLLQTLAVIVGNRSVKREPPSIVTIVSASEIIYAIVLQNLFTRNKSNIWVVIGSLMVVSSVLLIGVHKFAQERKKKKKNVENDKSEGSA</sequence>
<dbReference type="EMBL" id="CAJNOR010007430">
    <property type="protein sequence ID" value="CAF1617153.1"/>
    <property type="molecule type" value="Genomic_DNA"/>
</dbReference>
<feature type="transmembrane region" description="Helical" evidence="1">
    <location>
        <begin position="123"/>
        <end position="145"/>
    </location>
</feature>
<evidence type="ECO:0000313" key="5">
    <source>
        <dbReference type="Proteomes" id="UP000663828"/>
    </source>
</evidence>
<organism evidence="3 6">
    <name type="scientific">Adineta ricciae</name>
    <name type="common">Rotifer</name>
    <dbReference type="NCBI Taxonomy" id="249248"/>
    <lineage>
        <taxon>Eukaryota</taxon>
        <taxon>Metazoa</taxon>
        <taxon>Spiralia</taxon>
        <taxon>Gnathifera</taxon>
        <taxon>Rotifera</taxon>
        <taxon>Eurotatoria</taxon>
        <taxon>Bdelloidea</taxon>
        <taxon>Adinetida</taxon>
        <taxon>Adinetidae</taxon>
        <taxon>Adineta</taxon>
    </lineage>
</organism>
<dbReference type="OrthoDB" id="306876at2759"/>
<accession>A0A815G877</accession>
<dbReference type="Pfam" id="PF00892">
    <property type="entry name" value="EamA"/>
    <property type="match status" value="2"/>
</dbReference>
<reference evidence="3" key="1">
    <citation type="submission" date="2021-02" db="EMBL/GenBank/DDBJ databases">
        <authorList>
            <person name="Nowell W R."/>
        </authorList>
    </citation>
    <scope>NUCLEOTIDE SEQUENCE</scope>
</reference>
<feature type="transmembrane region" description="Helical" evidence="1">
    <location>
        <begin position="251"/>
        <end position="270"/>
    </location>
</feature>
<keyword evidence="5" id="KW-1185">Reference proteome</keyword>
<protein>
    <recommendedName>
        <fullName evidence="2">EamA domain-containing protein</fullName>
    </recommendedName>
</protein>
<evidence type="ECO:0000313" key="4">
    <source>
        <dbReference type="EMBL" id="CAF1617153.1"/>
    </source>
</evidence>
<dbReference type="Proteomes" id="UP000663852">
    <property type="component" value="Unassembled WGS sequence"/>
</dbReference>
<dbReference type="InterPro" id="IPR000620">
    <property type="entry name" value="EamA_dom"/>
</dbReference>
<dbReference type="SUPFAM" id="SSF103481">
    <property type="entry name" value="Multidrug resistance efflux transporter EmrE"/>
    <property type="match status" value="2"/>
</dbReference>
<keyword evidence="1" id="KW-1133">Transmembrane helix</keyword>
<dbReference type="InterPro" id="IPR037185">
    <property type="entry name" value="EmrE-like"/>
</dbReference>
<evidence type="ECO:0000256" key="1">
    <source>
        <dbReference type="SAM" id="Phobius"/>
    </source>
</evidence>
<keyword evidence="1" id="KW-0472">Membrane</keyword>
<dbReference type="AlphaFoldDB" id="A0A815G877"/>
<dbReference type="PANTHER" id="PTHR22911">
    <property type="entry name" value="ACYL-MALONYL CONDENSING ENZYME-RELATED"/>
    <property type="match status" value="1"/>
</dbReference>
<feature type="domain" description="EamA" evidence="2">
    <location>
        <begin position="220"/>
        <end position="360"/>
    </location>
</feature>
<keyword evidence="1" id="KW-0812">Transmembrane</keyword>
<dbReference type="GO" id="GO:0016020">
    <property type="term" value="C:membrane"/>
    <property type="evidence" value="ECO:0007669"/>
    <property type="project" value="InterPro"/>
</dbReference>
<comment type="caution">
    <text evidence="3">The sequence shown here is derived from an EMBL/GenBank/DDBJ whole genome shotgun (WGS) entry which is preliminary data.</text>
</comment>
<evidence type="ECO:0000313" key="6">
    <source>
        <dbReference type="Proteomes" id="UP000663852"/>
    </source>
</evidence>
<feature type="transmembrane region" description="Helical" evidence="1">
    <location>
        <begin position="151"/>
        <end position="169"/>
    </location>
</feature>
<evidence type="ECO:0000313" key="3">
    <source>
        <dbReference type="EMBL" id="CAF1335190.1"/>
    </source>
</evidence>
<gene>
    <name evidence="3" type="ORF">EDS130_LOCUS32418</name>
    <name evidence="4" type="ORF">XAT740_LOCUS49716</name>
</gene>
<feature type="transmembrane region" description="Helical" evidence="1">
    <location>
        <begin position="176"/>
        <end position="197"/>
    </location>
</feature>
<dbReference type="PANTHER" id="PTHR22911:SF137">
    <property type="entry name" value="SOLUTE CARRIER FAMILY 35 MEMBER G2-RELATED"/>
    <property type="match status" value="1"/>
</dbReference>
<name>A0A815G877_ADIRI</name>
<dbReference type="EMBL" id="CAJNOJ010000248">
    <property type="protein sequence ID" value="CAF1335190.1"/>
    <property type="molecule type" value="Genomic_DNA"/>
</dbReference>